<dbReference type="GO" id="GO:0030515">
    <property type="term" value="F:snoRNA binding"/>
    <property type="evidence" value="ECO:0007669"/>
    <property type="project" value="InterPro"/>
</dbReference>
<protein>
    <submittedName>
        <fullName evidence="1">Uncharacterized protein</fullName>
    </submittedName>
</protein>
<dbReference type="PANTHER" id="PTHR10894:SF24">
    <property type="entry name" value="OS02G0511800 PROTEIN"/>
    <property type="match status" value="1"/>
</dbReference>
<name>A0A8R7UAM0_TRIUA</name>
<accession>A0A8R7UAM0</accession>
<dbReference type="EnsemblPlants" id="TuG1812G0500000019.01.T01">
    <property type="protein sequence ID" value="TuG1812G0500000019.01.T01"/>
    <property type="gene ID" value="TuG1812G0500000019.01"/>
</dbReference>
<dbReference type="AlphaFoldDB" id="A0A8R7UAM0"/>
<sequence>MEVMWGLKHLMHSLVPQEKLKLTKEDRLPMSQGLKMFLYHYGFDNKFTSVNEQVVIAACLLLDAGLLVESHSEQLRWAAGKLKEVSGINLEGWSAMKTATALRIMFDPAETTNEEMEIFTEEEVSTLEMTCHKYEDIIYKDFGLKIHSELVEMREVKKDALGALGFLLGSS</sequence>
<dbReference type="Proteomes" id="UP000015106">
    <property type="component" value="Chromosome 5"/>
</dbReference>
<dbReference type="GO" id="GO:0032040">
    <property type="term" value="C:small-subunit processome"/>
    <property type="evidence" value="ECO:0007669"/>
    <property type="project" value="InterPro"/>
</dbReference>
<dbReference type="InterPro" id="IPR045056">
    <property type="entry name" value="Nop56/Nop58"/>
</dbReference>
<reference evidence="2" key="1">
    <citation type="journal article" date="2013" name="Nature">
        <title>Draft genome of the wheat A-genome progenitor Triticum urartu.</title>
        <authorList>
            <person name="Ling H.Q."/>
            <person name="Zhao S."/>
            <person name="Liu D."/>
            <person name="Wang J."/>
            <person name="Sun H."/>
            <person name="Zhang C."/>
            <person name="Fan H."/>
            <person name="Li D."/>
            <person name="Dong L."/>
            <person name="Tao Y."/>
            <person name="Gao C."/>
            <person name="Wu H."/>
            <person name="Li Y."/>
            <person name="Cui Y."/>
            <person name="Guo X."/>
            <person name="Zheng S."/>
            <person name="Wang B."/>
            <person name="Yu K."/>
            <person name="Liang Q."/>
            <person name="Yang W."/>
            <person name="Lou X."/>
            <person name="Chen J."/>
            <person name="Feng M."/>
            <person name="Jian J."/>
            <person name="Zhang X."/>
            <person name="Luo G."/>
            <person name="Jiang Y."/>
            <person name="Liu J."/>
            <person name="Wang Z."/>
            <person name="Sha Y."/>
            <person name="Zhang B."/>
            <person name="Wu H."/>
            <person name="Tang D."/>
            <person name="Shen Q."/>
            <person name="Xue P."/>
            <person name="Zou S."/>
            <person name="Wang X."/>
            <person name="Liu X."/>
            <person name="Wang F."/>
            <person name="Yang Y."/>
            <person name="An X."/>
            <person name="Dong Z."/>
            <person name="Zhang K."/>
            <person name="Zhang X."/>
            <person name="Luo M.C."/>
            <person name="Dvorak J."/>
            <person name="Tong Y."/>
            <person name="Wang J."/>
            <person name="Yang H."/>
            <person name="Li Z."/>
            <person name="Wang D."/>
            <person name="Zhang A."/>
            <person name="Wang J."/>
        </authorList>
    </citation>
    <scope>NUCLEOTIDE SEQUENCE</scope>
    <source>
        <strain evidence="2">cv. G1812</strain>
    </source>
</reference>
<keyword evidence="2" id="KW-1185">Reference proteome</keyword>
<evidence type="ECO:0000313" key="1">
    <source>
        <dbReference type="EnsemblPlants" id="TuG1812G0500000019.01.T01"/>
    </source>
</evidence>
<proteinExistence type="predicted"/>
<dbReference type="Gramene" id="TuG1812G0500000019.01.T01">
    <property type="protein sequence ID" value="TuG1812G0500000019.01.T01"/>
    <property type="gene ID" value="TuG1812G0500000019.01"/>
</dbReference>
<reference evidence="1" key="3">
    <citation type="submission" date="2022-06" db="UniProtKB">
        <authorList>
            <consortium name="EnsemblPlants"/>
        </authorList>
    </citation>
    <scope>IDENTIFICATION</scope>
</reference>
<dbReference type="GO" id="GO:0031428">
    <property type="term" value="C:box C/D methylation guide snoRNP complex"/>
    <property type="evidence" value="ECO:0007669"/>
    <property type="project" value="InterPro"/>
</dbReference>
<organism evidence="1 2">
    <name type="scientific">Triticum urartu</name>
    <name type="common">Red wild einkorn</name>
    <name type="synonym">Crithodium urartu</name>
    <dbReference type="NCBI Taxonomy" id="4572"/>
    <lineage>
        <taxon>Eukaryota</taxon>
        <taxon>Viridiplantae</taxon>
        <taxon>Streptophyta</taxon>
        <taxon>Embryophyta</taxon>
        <taxon>Tracheophyta</taxon>
        <taxon>Spermatophyta</taxon>
        <taxon>Magnoliopsida</taxon>
        <taxon>Liliopsida</taxon>
        <taxon>Poales</taxon>
        <taxon>Poaceae</taxon>
        <taxon>BOP clade</taxon>
        <taxon>Pooideae</taxon>
        <taxon>Triticodae</taxon>
        <taxon>Triticeae</taxon>
        <taxon>Triticinae</taxon>
        <taxon>Triticum</taxon>
    </lineage>
</organism>
<reference evidence="1" key="2">
    <citation type="submission" date="2018-03" db="EMBL/GenBank/DDBJ databases">
        <title>The Triticum urartu genome reveals the dynamic nature of wheat genome evolution.</title>
        <authorList>
            <person name="Ling H."/>
            <person name="Ma B."/>
            <person name="Shi X."/>
            <person name="Liu H."/>
            <person name="Dong L."/>
            <person name="Sun H."/>
            <person name="Cao Y."/>
            <person name="Gao Q."/>
            <person name="Zheng S."/>
            <person name="Li Y."/>
            <person name="Yu Y."/>
            <person name="Du H."/>
            <person name="Qi M."/>
            <person name="Li Y."/>
            <person name="Yu H."/>
            <person name="Cui Y."/>
            <person name="Wang N."/>
            <person name="Chen C."/>
            <person name="Wu H."/>
            <person name="Zhao Y."/>
            <person name="Zhang J."/>
            <person name="Li Y."/>
            <person name="Zhou W."/>
            <person name="Zhang B."/>
            <person name="Hu W."/>
            <person name="Eijk M."/>
            <person name="Tang J."/>
            <person name="Witsenboer H."/>
            <person name="Zhao S."/>
            <person name="Li Z."/>
            <person name="Zhang A."/>
            <person name="Wang D."/>
            <person name="Liang C."/>
        </authorList>
    </citation>
    <scope>NUCLEOTIDE SEQUENCE [LARGE SCALE GENOMIC DNA]</scope>
    <source>
        <strain evidence="1">cv. G1812</strain>
    </source>
</reference>
<evidence type="ECO:0000313" key="2">
    <source>
        <dbReference type="Proteomes" id="UP000015106"/>
    </source>
</evidence>
<dbReference type="PANTHER" id="PTHR10894">
    <property type="entry name" value="NUCLEOLAR PROTEIN 5 NUCLEOLAR PROTEIN NOP5 NOP58"/>
    <property type="match status" value="1"/>
</dbReference>